<protein>
    <submittedName>
        <fullName evidence="1">Uncharacterized protein</fullName>
    </submittedName>
</protein>
<reference evidence="1" key="2">
    <citation type="journal article" date="2022" name="New Phytol.">
        <title>Evolutionary transition to the ectomycorrhizal habit in the genomes of a hyperdiverse lineage of mushroom-forming fungi.</title>
        <authorList>
            <person name="Looney B."/>
            <person name="Miyauchi S."/>
            <person name="Morin E."/>
            <person name="Drula E."/>
            <person name="Courty P.E."/>
            <person name="Kohler A."/>
            <person name="Kuo A."/>
            <person name="LaButti K."/>
            <person name="Pangilinan J."/>
            <person name="Lipzen A."/>
            <person name="Riley R."/>
            <person name="Andreopoulos W."/>
            <person name="He G."/>
            <person name="Johnson J."/>
            <person name="Nolan M."/>
            <person name="Tritt A."/>
            <person name="Barry K.W."/>
            <person name="Grigoriev I.V."/>
            <person name="Nagy L.G."/>
            <person name="Hibbett D."/>
            <person name="Henrissat B."/>
            <person name="Matheny P.B."/>
            <person name="Labbe J."/>
            <person name="Martin F.M."/>
        </authorList>
    </citation>
    <scope>NUCLEOTIDE SEQUENCE</scope>
    <source>
        <strain evidence="1">FP105234-sp</strain>
    </source>
</reference>
<reference evidence="1" key="1">
    <citation type="submission" date="2021-02" db="EMBL/GenBank/DDBJ databases">
        <authorList>
            <consortium name="DOE Joint Genome Institute"/>
            <person name="Ahrendt S."/>
            <person name="Looney B.P."/>
            <person name="Miyauchi S."/>
            <person name="Morin E."/>
            <person name="Drula E."/>
            <person name="Courty P.E."/>
            <person name="Chicoki N."/>
            <person name="Fauchery L."/>
            <person name="Kohler A."/>
            <person name="Kuo A."/>
            <person name="Labutti K."/>
            <person name="Pangilinan J."/>
            <person name="Lipzen A."/>
            <person name="Riley R."/>
            <person name="Andreopoulos W."/>
            <person name="He G."/>
            <person name="Johnson J."/>
            <person name="Barry K.W."/>
            <person name="Grigoriev I.V."/>
            <person name="Nagy L."/>
            <person name="Hibbett D."/>
            <person name="Henrissat B."/>
            <person name="Matheny P.B."/>
            <person name="Labbe J."/>
            <person name="Martin F."/>
        </authorList>
    </citation>
    <scope>NUCLEOTIDE SEQUENCE</scope>
    <source>
        <strain evidence="1">FP105234-sp</strain>
    </source>
</reference>
<proteinExistence type="predicted"/>
<dbReference type="EMBL" id="MU276141">
    <property type="protein sequence ID" value="KAI0041152.1"/>
    <property type="molecule type" value="Genomic_DNA"/>
</dbReference>
<evidence type="ECO:0000313" key="2">
    <source>
        <dbReference type="Proteomes" id="UP000814033"/>
    </source>
</evidence>
<accession>A0ACB8RB29</accession>
<organism evidence="1 2">
    <name type="scientific">Auriscalpium vulgare</name>
    <dbReference type="NCBI Taxonomy" id="40419"/>
    <lineage>
        <taxon>Eukaryota</taxon>
        <taxon>Fungi</taxon>
        <taxon>Dikarya</taxon>
        <taxon>Basidiomycota</taxon>
        <taxon>Agaricomycotina</taxon>
        <taxon>Agaricomycetes</taxon>
        <taxon>Russulales</taxon>
        <taxon>Auriscalpiaceae</taxon>
        <taxon>Auriscalpium</taxon>
    </lineage>
</organism>
<keyword evidence="2" id="KW-1185">Reference proteome</keyword>
<gene>
    <name evidence="1" type="ORF">FA95DRAFT_769377</name>
</gene>
<sequence>MQSPRRTSSLMLTTGRGASLPIYSPPESCLRKPQIITRATEGQKGYADIDVSGFSAPLSCSELTRIRSGAPRPRARKTSSRPSGSSKGAPHCNL</sequence>
<evidence type="ECO:0000313" key="1">
    <source>
        <dbReference type="EMBL" id="KAI0041152.1"/>
    </source>
</evidence>
<comment type="caution">
    <text evidence="1">The sequence shown here is derived from an EMBL/GenBank/DDBJ whole genome shotgun (WGS) entry which is preliminary data.</text>
</comment>
<name>A0ACB8RB29_9AGAM</name>
<dbReference type="Proteomes" id="UP000814033">
    <property type="component" value="Unassembled WGS sequence"/>
</dbReference>